<dbReference type="GO" id="GO:0004181">
    <property type="term" value="F:metallocarboxypeptidase activity"/>
    <property type="evidence" value="ECO:0007669"/>
    <property type="project" value="InterPro"/>
</dbReference>
<protein>
    <submittedName>
        <fullName evidence="10">Peptidase M14</fullName>
    </submittedName>
</protein>
<dbReference type="PROSITE" id="PS52035">
    <property type="entry name" value="PEPTIDASE_M14"/>
    <property type="match status" value="1"/>
</dbReference>
<feature type="signal peptide" evidence="8">
    <location>
        <begin position="1"/>
        <end position="22"/>
    </location>
</feature>
<gene>
    <name evidence="10" type="ORF">CWI83_01950</name>
</gene>
<dbReference type="SUPFAM" id="SSF53187">
    <property type="entry name" value="Zn-dependent exopeptidases"/>
    <property type="match status" value="1"/>
</dbReference>
<feature type="chain" id="PRO_5019200159" evidence="8">
    <location>
        <begin position="23"/>
        <end position="889"/>
    </location>
</feature>
<dbReference type="SMART" id="SM00631">
    <property type="entry name" value="Zn_pept"/>
    <property type="match status" value="1"/>
</dbReference>
<dbReference type="GO" id="GO:0008270">
    <property type="term" value="F:zinc ion binding"/>
    <property type="evidence" value="ECO:0007669"/>
    <property type="project" value="InterPro"/>
</dbReference>
<keyword evidence="11" id="KW-1185">Reference proteome</keyword>
<dbReference type="Gene3D" id="3.40.630.10">
    <property type="entry name" value="Zn peptidases"/>
    <property type="match status" value="1"/>
</dbReference>
<comment type="caution">
    <text evidence="10">The sequence shown here is derived from an EMBL/GenBank/DDBJ whole genome shotgun (WGS) entry which is preliminary data.</text>
</comment>
<dbReference type="InterPro" id="IPR000834">
    <property type="entry name" value="Peptidase_M14"/>
</dbReference>
<evidence type="ECO:0000259" key="9">
    <source>
        <dbReference type="PROSITE" id="PS52035"/>
    </source>
</evidence>
<dbReference type="Proteomes" id="UP000288279">
    <property type="component" value="Unassembled WGS sequence"/>
</dbReference>
<dbReference type="PANTHER" id="PTHR11705:SF143">
    <property type="entry name" value="SLL0236 PROTEIN"/>
    <property type="match status" value="1"/>
</dbReference>
<reference evidence="10 11" key="1">
    <citation type="journal article" date="2011" name="Front. Microbiol.">
        <title>Genomic signatures of strain selection and enhancement in Bacillus atrophaeus var. globigii, a historical biowarfare simulant.</title>
        <authorList>
            <person name="Gibbons H.S."/>
            <person name="Broomall S.M."/>
            <person name="McNew L.A."/>
            <person name="Daligault H."/>
            <person name="Chapman C."/>
            <person name="Bruce D."/>
            <person name="Karavis M."/>
            <person name="Krepps M."/>
            <person name="McGregor P.A."/>
            <person name="Hong C."/>
            <person name="Park K.H."/>
            <person name="Akmal A."/>
            <person name="Feldman A."/>
            <person name="Lin J.S."/>
            <person name="Chang W.E."/>
            <person name="Higgs B.W."/>
            <person name="Demirev P."/>
            <person name="Lindquist J."/>
            <person name="Liem A."/>
            <person name="Fochler E."/>
            <person name="Read T.D."/>
            <person name="Tapia R."/>
            <person name="Johnson S."/>
            <person name="Bishop-Lilly K.A."/>
            <person name="Detter C."/>
            <person name="Han C."/>
            <person name="Sozhamannan S."/>
            <person name="Rosenzweig C.N."/>
            <person name="Skowronski E.W."/>
        </authorList>
    </citation>
    <scope>NUCLEOTIDE SEQUENCE [LARGE SCALE GENOMIC DNA]</scope>
    <source>
        <strain evidence="10 11">PIT1</strain>
    </source>
</reference>
<dbReference type="InterPro" id="IPR029062">
    <property type="entry name" value="Class_I_gatase-like"/>
</dbReference>
<dbReference type="Pfam" id="PF00246">
    <property type="entry name" value="Peptidase_M14"/>
    <property type="match status" value="1"/>
</dbReference>
<comment type="caution">
    <text evidence="7">Lacks conserved residue(s) required for the propagation of feature annotation.</text>
</comment>
<evidence type="ECO:0000256" key="7">
    <source>
        <dbReference type="PROSITE-ProRule" id="PRU01379"/>
    </source>
</evidence>
<dbReference type="Gene3D" id="3.40.50.880">
    <property type="match status" value="1"/>
</dbReference>
<evidence type="ECO:0000256" key="4">
    <source>
        <dbReference type="ARBA" id="ARBA00022801"/>
    </source>
</evidence>
<evidence type="ECO:0000256" key="6">
    <source>
        <dbReference type="ARBA" id="ARBA00023049"/>
    </source>
</evidence>
<organism evidence="10 11">
    <name type="scientific">Pseudidiomarina taiwanensis</name>
    <dbReference type="NCBI Taxonomy" id="337250"/>
    <lineage>
        <taxon>Bacteria</taxon>
        <taxon>Pseudomonadati</taxon>
        <taxon>Pseudomonadota</taxon>
        <taxon>Gammaproteobacteria</taxon>
        <taxon>Alteromonadales</taxon>
        <taxon>Idiomarinaceae</taxon>
        <taxon>Pseudidiomarina</taxon>
    </lineage>
</organism>
<evidence type="ECO:0000313" key="11">
    <source>
        <dbReference type="Proteomes" id="UP000288279"/>
    </source>
</evidence>
<dbReference type="AlphaFoldDB" id="A0A432ZN30"/>
<dbReference type="GO" id="GO:0005615">
    <property type="term" value="C:extracellular space"/>
    <property type="evidence" value="ECO:0007669"/>
    <property type="project" value="TreeGrafter"/>
</dbReference>
<dbReference type="SUPFAM" id="SSF52317">
    <property type="entry name" value="Class I glutamine amidotransferase-like"/>
    <property type="match status" value="1"/>
</dbReference>
<feature type="domain" description="Peptidase M14" evidence="9">
    <location>
        <begin position="51"/>
        <end position="383"/>
    </location>
</feature>
<keyword evidence="4" id="KW-0378">Hydrolase</keyword>
<dbReference type="RefSeq" id="WP_126824975.1">
    <property type="nucleotide sequence ID" value="NZ_PIQG01000001.1"/>
</dbReference>
<keyword evidence="8" id="KW-0732">Signal</keyword>
<evidence type="ECO:0000256" key="2">
    <source>
        <dbReference type="ARBA" id="ARBA00005988"/>
    </source>
</evidence>
<comment type="similarity">
    <text evidence="2 7">Belongs to the peptidase M14 family.</text>
</comment>
<accession>A0A432ZN30</accession>
<keyword evidence="5" id="KW-0862">Zinc</keyword>
<evidence type="ECO:0000313" key="10">
    <source>
        <dbReference type="EMBL" id="RUO79299.1"/>
    </source>
</evidence>
<dbReference type="OrthoDB" id="9758209at2"/>
<comment type="cofactor">
    <cofactor evidence="1">
        <name>Zn(2+)</name>
        <dbReference type="ChEBI" id="CHEBI:29105"/>
    </cofactor>
</comment>
<dbReference type="GO" id="GO:0006508">
    <property type="term" value="P:proteolysis"/>
    <property type="evidence" value="ECO:0007669"/>
    <property type="project" value="UniProtKB-KW"/>
</dbReference>
<proteinExistence type="inferred from homology"/>
<evidence type="ECO:0000256" key="1">
    <source>
        <dbReference type="ARBA" id="ARBA00001947"/>
    </source>
</evidence>
<dbReference type="EMBL" id="PIQG01000001">
    <property type="protein sequence ID" value="RUO79299.1"/>
    <property type="molecule type" value="Genomic_DNA"/>
</dbReference>
<keyword evidence="3" id="KW-0645">Protease</keyword>
<sequence length="889" mass="98397">MKLSFLSAALVSIGLVCSQAHASVEQLGLSHSYQASTPTVTDTLGYPVGSRISSPEQIYTYFQALAEAHPEQIKLRYYGESWEGRPLFYAIISSAKNIAQLDDFEANMQRLADPRQTSEREAKQLIESMPASVWLSYGVHGNEISSPEAGMLTAYHLLASPNAETSEYLENTVVFIDPLQNPDGRARFVSRYYMTVGLEHSADRISAEHNEPWPNGRSNHYLFDLNRDWLALTQPEIAGQVEALLNYYPLLFIDLHEMGGDMSYYFTPEARPYNPLITESQRESLWKIGENNGRWFDQEGYDYFTREIFDAFYPGYGASWPLFHGTLAATYEMASARGHKFRTVDGDILTYGDGVQRHFIASLATIETAAERRQALLQDFWNYRSMAIELGEKADDRVRIIADQKDPAAARKIAGLLRRHGVDVMASDAQFKACGKTYPAGSYIVDSAQPAHFMVRVLLDQQIDMAADFLAEQEQLRANNLPDQIYDVTAWSLPLMFNVETDACDKLPRVAMSAVSSDLIDAGQVINPTAKVGFIVPWGDMNAGRFLAAALRQGLTIKRTDLAFTHANGQRYPAGSLILTKAENGEELASTVVQLAQSTGAKVVGVDSSWVTDGPNFGSVNVKKLHAPNVAIAWDEPFSSLSAGHSRFVIEQQMGYPTTAIRPQQLARSDLSHYQVLIIPAAWGNISAAFGEAGVENIRNWVNRGGVLITMGTATQWAIDSDLLASAREKSAEQKSEPSHGSEKRVAGKIFHDHAELAHYIEADNPDPYWTSGVLARAEVDQDHWLSAGVKDEVISIAVGNHIYRPLTIDHGRNIVSFAAADRVVASGYLWAENQQQLAHKPLLMWQPASKGMVIAFTQDPNYRAYFDGLNVLLMNAIFGGAAHATPLR</sequence>
<evidence type="ECO:0000256" key="3">
    <source>
        <dbReference type="ARBA" id="ARBA00022670"/>
    </source>
</evidence>
<evidence type="ECO:0000256" key="5">
    <source>
        <dbReference type="ARBA" id="ARBA00022833"/>
    </source>
</evidence>
<evidence type="ECO:0000256" key="8">
    <source>
        <dbReference type="SAM" id="SignalP"/>
    </source>
</evidence>
<name>A0A432ZN30_9GAMM</name>
<dbReference type="PANTHER" id="PTHR11705">
    <property type="entry name" value="PROTEASE FAMILY M14 CARBOXYPEPTIDASE A,B"/>
    <property type="match status" value="1"/>
</dbReference>
<keyword evidence="6" id="KW-0482">Metalloprotease</keyword>